<reference evidence="2" key="1">
    <citation type="submission" date="2025-08" db="UniProtKB">
        <authorList>
            <consortium name="Ensembl"/>
        </authorList>
    </citation>
    <scope>IDENTIFICATION</scope>
</reference>
<evidence type="ECO:0000313" key="3">
    <source>
        <dbReference type="Proteomes" id="UP000694404"/>
    </source>
</evidence>
<keyword evidence="1" id="KW-0812">Transmembrane</keyword>
<keyword evidence="1" id="KW-0472">Membrane</keyword>
<evidence type="ECO:0000313" key="2">
    <source>
        <dbReference type="Ensembl" id="ENSCABP00000000442.1"/>
    </source>
</evidence>
<name>A0A8C0G6P4_CHEAB</name>
<accession>A0A8C0G6P4</accession>
<dbReference type="AlphaFoldDB" id="A0A8C0G6P4"/>
<organism evidence="2 3">
    <name type="scientific">Chelonoidis abingdonii</name>
    <name type="common">Abingdon island giant tortoise</name>
    <name type="synonym">Testudo abingdonii</name>
    <dbReference type="NCBI Taxonomy" id="106734"/>
    <lineage>
        <taxon>Eukaryota</taxon>
        <taxon>Metazoa</taxon>
        <taxon>Chordata</taxon>
        <taxon>Craniata</taxon>
        <taxon>Vertebrata</taxon>
        <taxon>Euteleostomi</taxon>
        <taxon>Archelosauria</taxon>
        <taxon>Testudinata</taxon>
        <taxon>Testudines</taxon>
        <taxon>Cryptodira</taxon>
        <taxon>Durocryptodira</taxon>
        <taxon>Testudinoidea</taxon>
        <taxon>Testudinidae</taxon>
        <taxon>Chelonoidis</taxon>
    </lineage>
</organism>
<dbReference type="Proteomes" id="UP000694404">
    <property type="component" value="Unplaced"/>
</dbReference>
<evidence type="ECO:0000256" key="1">
    <source>
        <dbReference type="SAM" id="Phobius"/>
    </source>
</evidence>
<proteinExistence type="predicted"/>
<protein>
    <submittedName>
        <fullName evidence="2">Uncharacterized protein</fullName>
    </submittedName>
</protein>
<reference evidence="2" key="2">
    <citation type="submission" date="2025-09" db="UniProtKB">
        <authorList>
            <consortium name="Ensembl"/>
        </authorList>
    </citation>
    <scope>IDENTIFICATION</scope>
</reference>
<keyword evidence="1" id="KW-1133">Transmembrane helix</keyword>
<keyword evidence="3" id="KW-1185">Reference proteome</keyword>
<feature type="transmembrane region" description="Helical" evidence="1">
    <location>
        <begin position="96"/>
        <end position="117"/>
    </location>
</feature>
<dbReference type="Ensembl" id="ENSCABT00000000491.1">
    <property type="protein sequence ID" value="ENSCABP00000000442.1"/>
    <property type="gene ID" value="ENSCABG00000000409.1"/>
</dbReference>
<sequence>GPLRMDAAVLGAELDCCSGAGVSAYSIRSAFRLTSCSFFVLGLKDLQIQHFLPGMLQKLDVKNWEDLKSVFAVTTHIFSDGITNSHRQTRMVKCSIRTVFMAFAGISGLAVSLANVIQRAMECLVPVLDYLEVLIGRKAVYGMSFISLAQSCDHRSLEMWTSVFCTHCISSCFGLEVLKSILCK</sequence>